<dbReference type="AlphaFoldDB" id="A0A2H3P526"/>
<dbReference type="Pfam" id="PF01596">
    <property type="entry name" value="Methyltransf_3"/>
    <property type="match status" value="1"/>
</dbReference>
<keyword evidence="3" id="KW-0949">S-adenosyl-L-methionine</keyword>
<organism evidence="4 5">
    <name type="scientific">Longimonas halophila</name>
    <dbReference type="NCBI Taxonomy" id="1469170"/>
    <lineage>
        <taxon>Bacteria</taxon>
        <taxon>Pseudomonadati</taxon>
        <taxon>Rhodothermota</taxon>
        <taxon>Rhodothermia</taxon>
        <taxon>Rhodothermales</taxon>
        <taxon>Salisaetaceae</taxon>
        <taxon>Longimonas</taxon>
    </lineage>
</organism>
<dbReference type="Gene3D" id="3.40.50.150">
    <property type="entry name" value="Vaccinia Virus protein VP39"/>
    <property type="match status" value="1"/>
</dbReference>
<name>A0A2H3P526_9BACT</name>
<keyword evidence="5" id="KW-1185">Reference proteome</keyword>
<reference evidence="4 5" key="1">
    <citation type="submission" date="2017-10" db="EMBL/GenBank/DDBJ databases">
        <title>Draft genome of Longimonas halophila.</title>
        <authorList>
            <person name="Goh K.M."/>
            <person name="Shamsir M.S."/>
            <person name="Lim S.W."/>
        </authorList>
    </citation>
    <scope>NUCLEOTIDE SEQUENCE [LARGE SCALE GENOMIC DNA]</scope>
    <source>
        <strain evidence="4 5">KCTC 42399</strain>
    </source>
</reference>
<dbReference type="Proteomes" id="UP000221024">
    <property type="component" value="Unassembled WGS sequence"/>
</dbReference>
<dbReference type="OrthoDB" id="9799672at2"/>
<evidence type="ECO:0000313" key="4">
    <source>
        <dbReference type="EMBL" id="PEN05728.1"/>
    </source>
</evidence>
<dbReference type="GO" id="GO:0032259">
    <property type="term" value="P:methylation"/>
    <property type="evidence" value="ECO:0007669"/>
    <property type="project" value="UniProtKB-KW"/>
</dbReference>
<keyword evidence="2 4" id="KW-0808">Transferase</keyword>
<accession>A0A2H3P526</accession>
<evidence type="ECO:0000313" key="5">
    <source>
        <dbReference type="Proteomes" id="UP000221024"/>
    </source>
</evidence>
<dbReference type="PANTHER" id="PTHR10509:SF14">
    <property type="entry name" value="CAFFEOYL-COA O-METHYLTRANSFERASE 3-RELATED"/>
    <property type="match status" value="1"/>
</dbReference>
<evidence type="ECO:0000256" key="1">
    <source>
        <dbReference type="ARBA" id="ARBA00022603"/>
    </source>
</evidence>
<dbReference type="SUPFAM" id="SSF53335">
    <property type="entry name" value="S-adenosyl-L-methionine-dependent methyltransferases"/>
    <property type="match status" value="1"/>
</dbReference>
<dbReference type="InterPro" id="IPR050362">
    <property type="entry name" value="Cation-dep_OMT"/>
</dbReference>
<dbReference type="GO" id="GO:0008171">
    <property type="term" value="F:O-methyltransferase activity"/>
    <property type="evidence" value="ECO:0007669"/>
    <property type="project" value="InterPro"/>
</dbReference>
<dbReference type="RefSeq" id="WP_098062790.1">
    <property type="nucleotide sequence ID" value="NZ_PDEP01000011.1"/>
</dbReference>
<comment type="caution">
    <text evidence="4">The sequence shown here is derived from an EMBL/GenBank/DDBJ whole genome shotgun (WGS) entry which is preliminary data.</text>
</comment>
<evidence type="ECO:0000256" key="3">
    <source>
        <dbReference type="ARBA" id="ARBA00022691"/>
    </source>
</evidence>
<dbReference type="PANTHER" id="PTHR10509">
    <property type="entry name" value="O-METHYLTRANSFERASE-RELATED"/>
    <property type="match status" value="1"/>
</dbReference>
<keyword evidence="1 4" id="KW-0489">Methyltransferase</keyword>
<gene>
    <name evidence="4" type="ORF">CRI93_11505</name>
</gene>
<dbReference type="InterPro" id="IPR002935">
    <property type="entry name" value="SAM_O-MeTrfase"/>
</dbReference>
<dbReference type="EMBL" id="PDEP01000011">
    <property type="protein sequence ID" value="PEN05728.1"/>
    <property type="molecule type" value="Genomic_DNA"/>
</dbReference>
<dbReference type="GO" id="GO:0008757">
    <property type="term" value="F:S-adenosylmethionine-dependent methyltransferase activity"/>
    <property type="evidence" value="ECO:0007669"/>
    <property type="project" value="TreeGrafter"/>
</dbReference>
<evidence type="ECO:0000256" key="2">
    <source>
        <dbReference type="ARBA" id="ARBA00022679"/>
    </source>
</evidence>
<dbReference type="CDD" id="cd02440">
    <property type="entry name" value="AdoMet_MTases"/>
    <property type="match status" value="1"/>
</dbReference>
<proteinExistence type="predicted"/>
<protein>
    <submittedName>
        <fullName evidence="4">Methyltransferase</fullName>
    </submittedName>
</protein>
<sequence length="220" mass="24657">MSNQSIGLSDRVHDYLLNVSLRETEVQRRLRAETMQHPNHNMQIAPEQGQFMQLLARLVDAKRALEIGVFTGYSALSVAYALPDDGTLVACDISRDYTEIAEHYWNEAGVADRIDLRIAPAIETLQTLRDDGAEGTFDFAFIDADKISYPDYYEHSLALVRSGGLILLDNMLRDGRVADPDIDDASVQAIRDLNEQLHTDERIDLSLLPVADGLTLARKR</sequence>
<dbReference type="InterPro" id="IPR029063">
    <property type="entry name" value="SAM-dependent_MTases_sf"/>
</dbReference>
<dbReference type="PROSITE" id="PS51682">
    <property type="entry name" value="SAM_OMT_I"/>
    <property type="match status" value="1"/>
</dbReference>